<keyword evidence="7 20" id="KW-0949">S-adenosyl-L-methionine</keyword>
<evidence type="ECO:0000256" key="16">
    <source>
        <dbReference type="ARBA" id="ARBA00047586"/>
    </source>
</evidence>
<feature type="binding site" evidence="21">
    <location>
        <position position="88"/>
    </location>
    <ligand>
        <name>S-adenosyl-L-methionine</name>
        <dbReference type="ChEBI" id="CHEBI:59789"/>
    </ligand>
</feature>
<dbReference type="eggNOG" id="KOG1663">
    <property type="taxonomic scope" value="Eukaryota"/>
</dbReference>
<feature type="binding site" evidence="22">
    <location>
        <position position="245"/>
    </location>
    <ligand>
        <name>substrate</name>
    </ligand>
</feature>
<comment type="catalytic activity">
    <reaction evidence="16">
        <text>2-hydroxyestrone + S-adenosyl-L-methionine = 2-methoxyestrone + S-adenosyl-L-homocysteine + H(+)</text>
        <dbReference type="Rhea" id="RHEA:53100"/>
        <dbReference type="ChEBI" id="CHEBI:1156"/>
        <dbReference type="ChEBI" id="CHEBI:1189"/>
        <dbReference type="ChEBI" id="CHEBI:15378"/>
        <dbReference type="ChEBI" id="CHEBI:57856"/>
        <dbReference type="ChEBI" id="CHEBI:59789"/>
    </reaction>
    <physiologicalReaction direction="left-to-right" evidence="16">
        <dbReference type="Rhea" id="RHEA:53101"/>
    </physiologicalReaction>
</comment>
<feature type="binding site" evidence="23">
    <location>
        <position position="215"/>
    </location>
    <ligand>
        <name>Mg(2+)</name>
        <dbReference type="ChEBI" id="CHEBI:18420"/>
    </ligand>
</feature>
<keyword evidence="5 20" id="KW-0489">Methyltransferase</keyword>
<dbReference type="GO" id="GO:0030424">
    <property type="term" value="C:axon"/>
    <property type="evidence" value="ECO:0000318"/>
    <property type="project" value="GO_Central"/>
</dbReference>
<reference evidence="25" key="3">
    <citation type="submission" date="2025-09" db="UniProtKB">
        <authorList>
            <consortium name="Ensembl"/>
        </authorList>
    </citation>
    <scope>IDENTIFICATION</scope>
</reference>
<comment type="catalytic activity">
    <reaction evidence="18">
        <text>4-hydroxyestrone + S-adenosyl-L-methionine = 4-methoxyestrone + S-adenosyl-L-homocysteine + H(+)</text>
        <dbReference type="Rhea" id="RHEA:53104"/>
        <dbReference type="ChEBI" id="CHEBI:15378"/>
        <dbReference type="ChEBI" id="CHEBI:57856"/>
        <dbReference type="ChEBI" id="CHEBI:59789"/>
        <dbReference type="ChEBI" id="CHEBI:87602"/>
        <dbReference type="ChEBI" id="CHEBI:136972"/>
    </reaction>
    <physiologicalReaction direction="left-to-right" evidence="18">
        <dbReference type="Rhea" id="RHEA:53105"/>
    </physiologicalReaction>
</comment>
<dbReference type="GO" id="GO:0016020">
    <property type="term" value="C:membrane"/>
    <property type="evidence" value="ECO:0000318"/>
    <property type="project" value="GO_Central"/>
</dbReference>
<evidence type="ECO:0000256" key="5">
    <source>
        <dbReference type="ARBA" id="ARBA00022603"/>
    </source>
</evidence>
<feature type="binding site" evidence="22">
    <location>
        <position position="216"/>
    </location>
    <ligand>
        <name>substrate</name>
    </ligand>
</feature>
<keyword evidence="10 20" id="KW-0531">Neurotransmitter degradation</keyword>
<sequence>MLEGLVLGTIFATIILFLVLFLAWRFRAVLIFFWHEKILVSFVNFLSGMSKEERILSWVKEHAMAGNPQSVLDAIDYYCYNTEWAMNVGDIKGVIMDRIVEEAKPRVLLELGTYCGYSAIRMARLLPPGARLFTIEFNESFASIASQMIQLAGLQDKISILKGSTQEIIPQLKKKHEISTVDLVFLDHWKDRYLPDTQLLLESGLLRKGSVLLADNVICPGAPEFLQFVRGHPRFQCTHYPATVEYLRMRDALEKAVFLG</sequence>
<evidence type="ECO:0000256" key="13">
    <source>
        <dbReference type="ARBA" id="ARBA00047302"/>
    </source>
</evidence>
<evidence type="ECO:0000256" key="14">
    <source>
        <dbReference type="ARBA" id="ARBA00047350"/>
    </source>
</evidence>
<comment type="similarity">
    <text evidence="12 20">Belongs to the class I-like SAM-binding methyltransferase superfamily. Cation-dependent O-methyltransferase family.</text>
</comment>
<keyword evidence="11 20" id="KW-0128">Catecholamine metabolism</keyword>
<dbReference type="GO" id="GO:0042417">
    <property type="term" value="P:dopamine metabolic process"/>
    <property type="evidence" value="ECO:0000318"/>
    <property type="project" value="GO_Central"/>
</dbReference>
<dbReference type="EC" id="2.1.1.6" evidence="3 20"/>
<evidence type="ECO:0000256" key="21">
    <source>
        <dbReference type="PIRSR" id="PIRSR037177-1"/>
    </source>
</evidence>
<evidence type="ECO:0000256" key="19">
    <source>
        <dbReference type="ARBA" id="ARBA00049079"/>
    </source>
</evidence>
<comment type="cofactor">
    <cofactor evidence="20 23">
        <name>Mg(2+)</name>
        <dbReference type="ChEBI" id="CHEBI:18420"/>
    </cofactor>
    <text evidence="20 23">Binds 1 Mg(2+) ion per subunit.</text>
</comment>
<dbReference type="PIRSF" id="PIRSF037177">
    <property type="entry name" value="Catechol_O-mtfrase_euk"/>
    <property type="match status" value="1"/>
</dbReference>
<dbReference type="HOGENOM" id="CLU_050461_5_0_1"/>
<dbReference type="AlphaFoldDB" id="H9H7D7"/>
<dbReference type="GO" id="GO:0005886">
    <property type="term" value="C:plasma membrane"/>
    <property type="evidence" value="ECO:0007669"/>
    <property type="project" value="UniProtKB-SubCell"/>
</dbReference>
<dbReference type="GO" id="GO:0032502">
    <property type="term" value="P:developmental process"/>
    <property type="evidence" value="ECO:0000318"/>
    <property type="project" value="GO_Central"/>
</dbReference>
<dbReference type="PANTHER" id="PTHR43836:SF3">
    <property type="entry name" value="CATECHOL O-METHYLTRANSFERASE"/>
    <property type="match status" value="1"/>
</dbReference>
<comment type="catalytic activity">
    <reaction evidence="19">
        <text>2-hydroxy-17beta-estradiol + S-adenosyl-L-methionine = 2-hydroxy-3-methoxy-17beta-estradiol + S-adenosyl-L-homocysteine + H(+)</text>
        <dbReference type="Rhea" id="RHEA:53092"/>
        <dbReference type="ChEBI" id="CHEBI:15378"/>
        <dbReference type="ChEBI" id="CHEBI:28744"/>
        <dbReference type="ChEBI" id="CHEBI:57856"/>
        <dbReference type="ChEBI" id="CHEBI:59789"/>
        <dbReference type="ChEBI" id="CHEBI:89268"/>
    </reaction>
    <physiologicalReaction direction="left-to-right" evidence="19">
        <dbReference type="Rhea" id="RHEA:53093"/>
    </physiologicalReaction>
</comment>
<feature type="binding site" evidence="22">
    <location>
        <position position="190"/>
    </location>
    <ligand>
        <name>substrate</name>
    </ligand>
</feature>
<evidence type="ECO:0000256" key="24">
    <source>
        <dbReference type="SAM" id="Phobius"/>
    </source>
</evidence>
<dbReference type="Bgee" id="ENSMODG00000019644">
    <property type="expression patterns" value="Expressed in cerebellum and 19 other cell types or tissues"/>
</dbReference>
<evidence type="ECO:0000313" key="26">
    <source>
        <dbReference type="Proteomes" id="UP000002280"/>
    </source>
</evidence>
<evidence type="ECO:0000256" key="2">
    <source>
        <dbReference type="ARBA" id="ARBA00004228"/>
    </source>
</evidence>
<keyword evidence="6 20" id="KW-0808">Transferase</keyword>
<dbReference type="InterPro" id="IPR029063">
    <property type="entry name" value="SAM-dependent_MTases_sf"/>
</dbReference>
<evidence type="ECO:0000256" key="12">
    <source>
        <dbReference type="ARBA" id="ARBA00023453"/>
    </source>
</evidence>
<dbReference type="GO" id="GO:0030425">
    <property type="term" value="C:dendrite"/>
    <property type="evidence" value="ECO:0000318"/>
    <property type="project" value="GO_Central"/>
</dbReference>
<evidence type="ECO:0000256" key="18">
    <source>
        <dbReference type="ARBA" id="ARBA00049049"/>
    </source>
</evidence>
<dbReference type="InterPro" id="IPR017128">
    <property type="entry name" value="Catechol_O-MeTrfase_euk"/>
</dbReference>
<feature type="binding site" evidence="21">
    <location>
        <position position="187"/>
    </location>
    <ligand>
        <name>S-adenosyl-L-methionine</name>
        <dbReference type="ChEBI" id="CHEBI:59789"/>
    </ligand>
</feature>
<dbReference type="InterPro" id="IPR002935">
    <property type="entry name" value="SAM_O-MeTrfase"/>
</dbReference>
<dbReference type="GO" id="GO:0000287">
    <property type="term" value="F:magnesium ion binding"/>
    <property type="evidence" value="ECO:0007669"/>
    <property type="project" value="UniProtKB-UniRule"/>
</dbReference>
<protein>
    <recommendedName>
        <fullName evidence="4 20">Catechol O-methyltransferase</fullName>
        <ecNumber evidence="3 20">2.1.1.6</ecNumber>
    </recommendedName>
</protein>
<dbReference type="InParanoid" id="H9H7D7"/>
<reference evidence="25" key="2">
    <citation type="submission" date="2025-08" db="UniProtKB">
        <authorList>
            <consortium name="Ensembl"/>
        </authorList>
    </citation>
    <scope>IDENTIFICATION</scope>
</reference>
<dbReference type="GO" id="GO:0016206">
    <property type="term" value="F:catechol O-methyltransferase activity"/>
    <property type="evidence" value="ECO:0000318"/>
    <property type="project" value="GO_Central"/>
</dbReference>
<keyword evidence="26" id="KW-1185">Reference proteome</keyword>
<feature type="binding site" evidence="23">
    <location>
        <position position="216"/>
    </location>
    <ligand>
        <name>Mg(2+)</name>
        <dbReference type="ChEBI" id="CHEBI:18420"/>
    </ligand>
</feature>
<dbReference type="STRING" id="13616.ENSMODP00000024504"/>
<comment type="subcellular location">
    <subcellularLocation>
        <location evidence="2">Cell membrane</location>
        <topology evidence="2">Single-pass type II membrane protein</topology>
        <orientation evidence="2">Extracellular side</orientation>
    </subcellularLocation>
</comment>
<evidence type="ECO:0000256" key="15">
    <source>
        <dbReference type="ARBA" id="ARBA00047582"/>
    </source>
</evidence>
<feature type="binding site" evidence="21">
    <location>
        <position position="118"/>
    </location>
    <ligand>
        <name>S-adenosyl-L-methionine</name>
        <dbReference type="ChEBI" id="CHEBI:59789"/>
    </ligand>
</feature>
<evidence type="ECO:0000256" key="8">
    <source>
        <dbReference type="ARBA" id="ARBA00022723"/>
    </source>
</evidence>
<dbReference type="GO" id="GO:0042424">
    <property type="term" value="P:catecholamine catabolic process"/>
    <property type="evidence" value="ECO:0000318"/>
    <property type="project" value="GO_Central"/>
</dbReference>
<comment type="catalytic activity">
    <reaction evidence="17">
        <text>2-hydroxyestrone + S-adenosyl-L-methionine = 2-hydroxy-3-methoxy-estrone + S-adenosyl-L-homocysteine + H(+)</text>
        <dbReference type="Rhea" id="RHEA:53108"/>
        <dbReference type="ChEBI" id="CHEBI:1156"/>
        <dbReference type="ChEBI" id="CHEBI:15378"/>
        <dbReference type="ChEBI" id="CHEBI:57856"/>
        <dbReference type="ChEBI" id="CHEBI:59789"/>
        <dbReference type="ChEBI" id="CHEBI:136980"/>
    </reaction>
    <physiologicalReaction direction="left-to-right" evidence="17">
        <dbReference type="Rhea" id="RHEA:53109"/>
    </physiologicalReaction>
</comment>
<dbReference type="Gene3D" id="3.40.50.150">
    <property type="entry name" value="Vaccinia Virus protein VP39"/>
    <property type="match status" value="1"/>
</dbReference>
<dbReference type="SUPFAM" id="SSF53335">
    <property type="entry name" value="S-adenosyl-L-methionine-dependent methyltransferases"/>
    <property type="match status" value="1"/>
</dbReference>
<comment type="function">
    <text evidence="1">Catalyzes the O-methylation, and thereby the inactivation, of catecholamine neurotransmitters and catechol hormones. Also shortens the biological half-lives of certain neuroactive drugs, like L-DOPA, alpha-methyl DOPA and isoproterenol.</text>
</comment>
<evidence type="ECO:0000256" key="4">
    <source>
        <dbReference type="ARBA" id="ARBA00016706"/>
    </source>
</evidence>
<comment type="catalytic activity">
    <reaction evidence="14">
        <text>4-hydroxy-17beta-estradiol + S-adenosyl-L-methionine = 4-methoxy-17beta-estradiol + S-adenosyl-L-homocysteine + H(+)</text>
        <dbReference type="Rhea" id="RHEA:53096"/>
        <dbReference type="ChEBI" id="CHEBI:15378"/>
        <dbReference type="ChEBI" id="CHEBI:57856"/>
        <dbReference type="ChEBI" id="CHEBI:59789"/>
        <dbReference type="ChEBI" id="CHEBI:62845"/>
        <dbReference type="ChEBI" id="CHEBI:136975"/>
    </reaction>
    <physiologicalReaction direction="left-to-right" evidence="14">
        <dbReference type="Rhea" id="RHEA:53097"/>
    </physiologicalReaction>
</comment>
<name>H9H7D7_MONDO</name>
<comment type="catalytic activity">
    <reaction evidence="15">
        <text>a catechol + S-adenosyl-L-methionine = a guaiacol + S-adenosyl-L-homocysteine + H(+)</text>
        <dbReference type="Rhea" id="RHEA:17877"/>
        <dbReference type="ChEBI" id="CHEBI:15378"/>
        <dbReference type="ChEBI" id="CHEBI:33566"/>
        <dbReference type="ChEBI" id="CHEBI:57856"/>
        <dbReference type="ChEBI" id="CHEBI:59789"/>
        <dbReference type="ChEBI" id="CHEBI:134251"/>
        <dbReference type="EC" id="2.1.1.6"/>
    </reaction>
    <physiologicalReaction direction="left-to-right" evidence="15">
        <dbReference type="Rhea" id="RHEA:17878"/>
    </physiologicalReaction>
</comment>
<evidence type="ECO:0000256" key="3">
    <source>
        <dbReference type="ARBA" id="ARBA00012880"/>
    </source>
</evidence>
<proteinExistence type="inferred from homology"/>
<dbReference type="PANTHER" id="PTHR43836">
    <property type="entry name" value="CATECHOL O-METHYLTRANSFERASE 1-RELATED"/>
    <property type="match status" value="1"/>
</dbReference>
<dbReference type="Proteomes" id="UP000002280">
    <property type="component" value="Unplaced"/>
</dbReference>
<feature type="binding site" evidence="21">
    <location>
        <position position="136"/>
    </location>
    <ligand>
        <name>S-adenosyl-L-methionine</name>
        <dbReference type="ChEBI" id="CHEBI:59789"/>
    </ligand>
</feature>
<dbReference type="Pfam" id="PF01596">
    <property type="entry name" value="Methyltransf_3"/>
    <property type="match status" value="1"/>
</dbReference>
<evidence type="ECO:0000256" key="1">
    <source>
        <dbReference type="ARBA" id="ARBA00003256"/>
    </source>
</evidence>
<keyword evidence="24" id="KW-0472">Membrane</keyword>
<reference evidence="25" key="1">
    <citation type="journal article" date="2007" name="Nature">
        <title>Genome of the marsupial Monodelphis domestica reveals innovation in non-coding sequences.</title>
        <authorList>
            <person name="Mikkelsen T.S."/>
            <person name="Wakefield M.J."/>
            <person name="Aken B."/>
            <person name="Amemiya C.T."/>
            <person name="Chang J.L."/>
            <person name="Duke S."/>
            <person name="Garber M."/>
            <person name="Gentles A.J."/>
            <person name="Goodstadt L."/>
            <person name="Heger A."/>
            <person name="Jurka J."/>
            <person name="Kamal M."/>
            <person name="Mauceli E."/>
            <person name="Searle S.M."/>
            <person name="Sharpe T."/>
            <person name="Baker M.L."/>
            <person name="Batzer M.A."/>
            <person name="Benos P.V."/>
            <person name="Belov K."/>
            <person name="Clamp M."/>
            <person name="Cook A."/>
            <person name="Cuff J."/>
            <person name="Das R."/>
            <person name="Davidow L."/>
            <person name="Deakin J.E."/>
            <person name="Fazzari M.J."/>
            <person name="Glass J.L."/>
            <person name="Grabherr M."/>
            <person name="Greally J.M."/>
            <person name="Gu W."/>
            <person name="Hore T.A."/>
            <person name="Huttley G.A."/>
            <person name="Kleber M."/>
            <person name="Jirtle R.L."/>
            <person name="Koina E."/>
            <person name="Lee J.T."/>
            <person name="Mahony S."/>
            <person name="Marra M.A."/>
            <person name="Miller R.D."/>
            <person name="Nicholls R.D."/>
            <person name="Oda M."/>
            <person name="Papenfuss A.T."/>
            <person name="Parra Z.E."/>
            <person name="Pollock D.D."/>
            <person name="Ray D.A."/>
            <person name="Schein J.E."/>
            <person name="Speed T.P."/>
            <person name="Thompson K."/>
            <person name="VandeBerg J.L."/>
            <person name="Wade C.M."/>
            <person name="Walker J.A."/>
            <person name="Waters P.D."/>
            <person name="Webber C."/>
            <person name="Weidman J.R."/>
            <person name="Xie X."/>
            <person name="Zody M.C."/>
            <person name="Baldwin J."/>
            <person name="Abdouelleil A."/>
            <person name="Abdulkadir J."/>
            <person name="Abebe A."/>
            <person name="Abera B."/>
            <person name="Abreu J."/>
            <person name="Acer S.C."/>
            <person name="Aftuck L."/>
            <person name="Alexander A."/>
            <person name="An P."/>
            <person name="Anderson E."/>
            <person name="Anderson S."/>
            <person name="Arachi H."/>
            <person name="Azer M."/>
            <person name="Bachantsang P."/>
            <person name="Barry A."/>
            <person name="Bayul T."/>
            <person name="Berlin A."/>
            <person name="Bessette D."/>
            <person name="Bloom T."/>
            <person name="Bloom T."/>
            <person name="Boguslavskiy L."/>
            <person name="Bonnet C."/>
            <person name="Boukhgalter B."/>
            <person name="Bourzgui I."/>
            <person name="Brown A."/>
            <person name="Cahill P."/>
            <person name="Channer S."/>
            <person name="Cheshatsang Y."/>
            <person name="Chuda L."/>
            <person name="Citroen M."/>
            <person name="Collymore A."/>
            <person name="Cooke P."/>
            <person name="Costello M."/>
            <person name="D'Aco K."/>
            <person name="Daza R."/>
            <person name="De Haan G."/>
            <person name="DeGray S."/>
            <person name="DeMaso C."/>
            <person name="Dhargay N."/>
            <person name="Dooley K."/>
            <person name="Dooley E."/>
            <person name="Doricent M."/>
            <person name="Dorje P."/>
            <person name="Dorjee K."/>
            <person name="Dupes A."/>
            <person name="Elong R."/>
            <person name="Falk J."/>
            <person name="Farina A."/>
            <person name="Faro S."/>
            <person name="Ferguson D."/>
            <person name="Fisher S."/>
            <person name="Foley C.D."/>
            <person name="Franke A."/>
            <person name="Friedrich D."/>
            <person name="Gadbois L."/>
            <person name="Gearin G."/>
            <person name="Gearin C.R."/>
            <person name="Giannoukos G."/>
            <person name="Goode T."/>
            <person name="Graham J."/>
            <person name="Grandbois E."/>
            <person name="Grewal S."/>
            <person name="Gyaltsen K."/>
            <person name="Hafez N."/>
            <person name="Hagos B."/>
            <person name="Hall J."/>
            <person name="Henson C."/>
            <person name="Hollinger A."/>
            <person name="Honan T."/>
            <person name="Huard M.D."/>
            <person name="Hughes L."/>
            <person name="Hurhula B."/>
            <person name="Husby M.E."/>
            <person name="Kamat A."/>
            <person name="Kanga B."/>
            <person name="Kashin S."/>
            <person name="Khazanovich D."/>
            <person name="Kisner P."/>
            <person name="Lance K."/>
            <person name="Lara M."/>
            <person name="Lee W."/>
            <person name="Lennon N."/>
            <person name="Letendre F."/>
            <person name="LeVine R."/>
            <person name="Lipovsky A."/>
            <person name="Liu X."/>
            <person name="Liu J."/>
            <person name="Liu S."/>
            <person name="Lokyitsang T."/>
            <person name="Lokyitsang Y."/>
            <person name="Lubonja R."/>
            <person name="Lui A."/>
            <person name="MacDonald P."/>
            <person name="Magnisalis V."/>
            <person name="Maru K."/>
            <person name="Matthews C."/>
            <person name="McCusker W."/>
            <person name="McDonough S."/>
            <person name="Mehta T."/>
            <person name="Meldrim J."/>
            <person name="Meneus L."/>
            <person name="Mihai O."/>
            <person name="Mihalev A."/>
            <person name="Mihova T."/>
            <person name="Mittelman R."/>
            <person name="Mlenga V."/>
            <person name="Montmayeur A."/>
            <person name="Mulrain L."/>
            <person name="Navidi A."/>
            <person name="Naylor J."/>
            <person name="Negash T."/>
            <person name="Nguyen T."/>
            <person name="Nguyen N."/>
            <person name="Nicol R."/>
            <person name="Norbu C."/>
            <person name="Norbu N."/>
            <person name="Novod N."/>
            <person name="O'Neill B."/>
            <person name="Osman S."/>
            <person name="Markiewicz E."/>
            <person name="Oyono O.L."/>
            <person name="Patti C."/>
            <person name="Phunkhang P."/>
            <person name="Pierre F."/>
            <person name="Priest M."/>
            <person name="Raghuraman S."/>
            <person name="Rege F."/>
            <person name="Reyes R."/>
            <person name="Rise C."/>
            <person name="Rogov P."/>
            <person name="Ross K."/>
            <person name="Ryan E."/>
            <person name="Settipalli S."/>
            <person name="Shea T."/>
            <person name="Sherpa N."/>
            <person name="Shi L."/>
            <person name="Shih D."/>
            <person name="Sparrow T."/>
            <person name="Spaulding J."/>
            <person name="Stalker J."/>
            <person name="Stange-Thomann N."/>
            <person name="Stavropoulos S."/>
            <person name="Stone C."/>
            <person name="Strader C."/>
            <person name="Tesfaye S."/>
            <person name="Thomson T."/>
            <person name="Thoulutsang Y."/>
            <person name="Thoulutsang D."/>
            <person name="Topham K."/>
            <person name="Topping I."/>
            <person name="Tsamla T."/>
            <person name="Vassiliev H."/>
            <person name="Vo A."/>
            <person name="Wangchuk T."/>
            <person name="Wangdi T."/>
            <person name="Weiand M."/>
            <person name="Wilkinson J."/>
            <person name="Wilson A."/>
            <person name="Yadav S."/>
            <person name="Young G."/>
            <person name="Yu Q."/>
            <person name="Zembek L."/>
            <person name="Zhong D."/>
            <person name="Zimmer A."/>
            <person name="Zwirko Z."/>
            <person name="Jaffe D.B."/>
            <person name="Alvarez P."/>
            <person name="Brockman W."/>
            <person name="Butler J."/>
            <person name="Chin C."/>
            <person name="Gnerre S."/>
            <person name="MacCallum I."/>
            <person name="Graves J.A."/>
            <person name="Ponting C.P."/>
            <person name="Breen M."/>
            <person name="Samollow P.B."/>
            <person name="Lander E.S."/>
            <person name="Lindblad-Toh K."/>
        </authorList>
    </citation>
    <scope>NUCLEOTIDE SEQUENCE [LARGE SCALE GENOMIC DNA]</scope>
</reference>
<evidence type="ECO:0000256" key="7">
    <source>
        <dbReference type="ARBA" id="ARBA00022691"/>
    </source>
</evidence>
<keyword evidence="24" id="KW-1133">Transmembrane helix</keyword>
<feature type="transmembrane region" description="Helical" evidence="24">
    <location>
        <begin position="6"/>
        <end position="24"/>
    </location>
</feature>
<evidence type="ECO:0000256" key="20">
    <source>
        <dbReference type="PIRNR" id="PIRNR037177"/>
    </source>
</evidence>
<dbReference type="FunCoup" id="H9H7D7">
    <property type="interactions" value="356"/>
</dbReference>
<evidence type="ECO:0000256" key="10">
    <source>
        <dbReference type="ARBA" id="ARBA00022867"/>
    </source>
</evidence>
<feature type="binding site" evidence="21">
    <location>
        <begin position="163"/>
        <end position="166"/>
    </location>
    <ligand>
        <name>S-adenosyl-L-methionine</name>
        <dbReference type="ChEBI" id="CHEBI:59789"/>
    </ligand>
</feature>
<keyword evidence="9 20" id="KW-0460">Magnesium</keyword>
<dbReference type="GO" id="GO:0032259">
    <property type="term" value="P:methylation"/>
    <property type="evidence" value="ECO:0007669"/>
    <property type="project" value="UniProtKB-UniRule"/>
</dbReference>
<gene>
    <name evidence="25" type="primary">COMT</name>
</gene>
<dbReference type="OMA" id="VEITRCV"/>
<comment type="catalytic activity">
    <reaction evidence="13">
        <text>2-hydroxy-17beta-estradiol + S-adenosyl-L-methionine = 2-methoxy-17beta-estradiol + S-adenosyl-L-homocysteine + H(+)</text>
        <dbReference type="Rhea" id="RHEA:53088"/>
        <dbReference type="ChEBI" id="CHEBI:15378"/>
        <dbReference type="ChEBI" id="CHEBI:28744"/>
        <dbReference type="ChEBI" id="CHEBI:28955"/>
        <dbReference type="ChEBI" id="CHEBI:57856"/>
        <dbReference type="ChEBI" id="CHEBI:59789"/>
    </reaction>
    <physiologicalReaction direction="left-to-right" evidence="13">
        <dbReference type="Rhea" id="RHEA:53089"/>
    </physiologicalReaction>
</comment>
<dbReference type="FunFam" id="3.40.50.150:FF:000054">
    <property type="entry name" value="Catechol O-methyltransferase"/>
    <property type="match status" value="1"/>
</dbReference>
<evidence type="ECO:0000313" key="25">
    <source>
        <dbReference type="Ensembl" id="ENSMODP00000024504.3"/>
    </source>
</evidence>
<accession>H9H7D7</accession>
<evidence type="ECO:0000256" key="6">
    <source>
        <dbReference type="ARBA" id="ARBA00022679"/>
    </source>
</evidence>
<organism evidence="25 26">
    <name type="scientific">Monodelphis domestica</name>
    <name type="common">Gray short-tailed opossum</name>
    <dbReference type="NCBI Taxonomy" id="13616"/>
    <lineage>
        <taxon>Eukaryota</taxon>
        <taxon>Metazoa</taxon>
        <taxon>Chordata</taxon>
        <taxon>Craniata</taxon>
        <taxon>Vertebrata</taxon>
        <taxon>Euteleostomi</taxon>
        <taxon>Mammalia</taxon>
        <taxon>Metatheria</taxon>
        <taxon>Didelphimorphia</taxon>
        <taxon>Didelphidae</taxon>
        <taxon>Monodelphis</taxon>
    </lineage>
</organism>
<evidence type="ECO:0000256" key="22">
    <source>
        <dbReference type="PIRSR" id="PIRSR037177-2"/>
    </source>
</evidence>
<dbReference type="CDD" id="cd02440">
    <property type="entry name" value="AdoMet_MTases"/>
    <property type="match status" value="1"/>
</dbReference>
<evidence type="ECO:0000256" key="17">
    <source>
        <dbReference type="ARBA" id="ARBA00048257"/>
    </source>
</evidence>
<keyword evidence="8 20" id="KW-0479">Metal-binding</keyword>
<evidence type="ECO:0000256" key="23">
    <source>
        <dbReference type="PIRSR" id="PIRSR037177-3"/>
    </source>
</evidence>
<evidence type="ECO:0000256" key="11">
    <source>
        <dbReference type="ARBA" id="ARBA00022939"/>
    </source>
</evidence>
<dbReference type="GeneTree" id="ENSGT00940000155317"/>
<dbReference type="Ensembl" id="ENSMODT00000024940.4">
    <property type="protein sequence ID" value="ENSMODP00000024504.3"/>
    <property type="gene ID" value="ENSMODG00000019644.4"/>
</dbReference>
<keyword evidence="24" id="KW-0812">Transmembrane</keyword>
<dbReference type="PROSITE" id="PS51682">
    <property type="entry name" value="SAM_OMT_I"/>
    <property type="match status" value="1"/>
</dbReference>
<evidence type="ECO:0000256" key="9">
    <source>
        <dbReference type="ARBA" id="ARBA00022842"/>
    </source>
</evidence>
<feature type="binding site" evidence="23">
    <location>
        <position position="187"/>
    </location>
    <ligand>
        <name>Mg(2+)</name>
        <dbReference type="ChEBI" id="CHEBI:18420"/>
    </ligand>
</feature>